<evidence type="ECO:0000313" key="1">
    <source>
        <dbReference type="EMBL" id="EOR94456.1"/>
    </source>
</evidence>
<sequence>MPTYSPVYPLRMKDLDFLTYTKYLAEGYDMGMESKVFVWDQQ</sequence>
<accession>R9GRV6</accession>
<dbReference type="EMBL" id="AQPN01000084">
    <property type="protein sequence ID" value="EOR94456.1"/>
    <property type="molecule type" value="Genomic_DNA"/>
</dbReference>
<protein>
    <submittedName>
        <fullName evidence="1">Uncharacterized protein</fullName>
    </submittedName>
</protein>
<evidence type="ECO:0000313" key="2">
    <source>
        <dbReference type="Proteomes" id="UP000014174"/>
    </source>
</evidence>
<name>R9GRV6_9SPHI</name>
<dbReference type="AlphaFoldDB" id="R9GRV6"/>
<dbReference type="Proteomes" id="UP000014174">
    <property type="component" value="Unassembled WGS sequence"/>
</dbReference>
<dbReference type="STRING" id="1150600.ADIARSV_2302"/>
<keyword evidence="2" id="KW-1185">Reference proteome</keyword>
<reference evidence="1 2" key="1">
    <citation type="journal article" date="2013" name="Genome Announc.">
        <title>Draft Genome Sequence of Arcticibacter svalbardensis Strain MN12-7T, a Member of the Family Sphingobacteriaceae Isolated from an Arctic Soil Sample.</title>
        <authorList>
            <person name="Shivaji S."/>
            <person name="Ara S."/>
            <person name="Prasad S."/>
            <person name="Manasa B.P."/>
            <person name="Begum Z."/>
            <person name="Singh A."/>
            <person name="Kumar Pinnaka A."/>
        </authorList>
    </citation>
    <scope>NUCLEOTIDE SEQUENCE [LARGE SCALE GENOMIC DNA]</scope>
    <source>
        <strain evidence="1 2">MN12-7</strain>
    </source>
</reference>
<gene>
    <name evidence="1" type="ORF">ADIARSV_2302</name>
</gene>
<proteinExistence type="predicted"/>
<comment type="caution">
    <text evidence="1">The sequence shown here is derived from an EMBL/GenBank/DDBJ whole genome shotgun (WGS) entry which is preliminary data.</text>
</comment>
<organism evidence="1 2">
    <name type="scientific">Arcticibacter svalbardensis MN12-7</name>
    <dbReference type="NCBI Taxonomy" id="1150600"/>
    <lineage>
        <taxon>Bacteria</taxon>
        <taxon>Pseudomonadati</taxon>
        <taxon>Bacteroidota</taxon>
        <taxon>Sphingobacteriia</taxon>
        <taxon>Sphingobacteriales</taxon>
        <taxon>Sphingobacteriaceae</taxon>
        <taxon>Arcticibacter</taxon>
    </lineage>
</organism>